<keyword evidence="2" id="KW-1185">Reference proteome</keyword>
<proteinExistence type="predicted"/>
<organism evidence="1 2">
    <name type="scientific">Novipirellula herctigrandis</name>
    <dbReference type="NCBI Taxonomy" id="2527986"/>
    <lineage>
        <taxon>Bacteria</taxon>
        <taxon>Pseudomonadati</taxon>
        <taxon>Planctomycetota</taxon>
        <taxon>Planctomycetia</taxon>
        <taxon>Pirellulales</taxon>
        <taxon>Pirellulaceae</taxon>
        <taxon>Novipirellula</taxon>
    </lineage>
</organism>
<evidence type="ECO:0000313" key="1">
    <source>
        <dbReference type="EMBL" id="TWT81249.1"/>
    </source>
</evidence>
<reference evidence="1 2" key="1">
    <citation type="submission" date="2019-02" db="EMBL/GenBank/DDBJ databases">
        <title>Deep-cultivation of Planctomycetes and their phenomic and genomic characterization uncovers novel biology.</title>
        <authorList>
            <person name="Wiegand S."/>
            <person name="Jogler M."/>
            <person name="Boedeker C."/>
            <person name="Pinto D."/>
            <person name="Vollmers J."/>
            <person name="Rivas-Marin E."/>
            <person name="Kohn T."/>
            <person name="Peeters S.H."/>
            <person name="Heuer A."/>
            <person name="Rast P."/>
            <person name="Oberbeckmann S."/>
            <person name="Bunk B."/>
            <person name="Jeske O."/>
            <person name="Meyerdierks A."/>
            <person name="Storesund J.E."/>
            <person name="Kallscheuer N."/>
            <person name="Luecker S."/>
            <person name="Lage O.M."/>
            <person name="Pohl T."/>
            <person name="Merkel B.J."/>
            <person name="Hornburger P."/>
            <person name="Mueller R.-W."/>
            <person name="Bruemmer F."/>
            <person name="Labrenz M."/>
            <person name="Spormann A.M."/>
            <person name="Op Den Camp H."/>
            <person name="Overmann J."/>
            <person name="Amann R."/>
            <person name="Jetten M.S.M."/>
            <person name="Mascher T."/>
            <person name="Medema M.H."/>
            <person name="Devos D.P."/>
            <person name="Kaster A.-K."/>
            <person name="Ovreas L."/>
            <person name="Rohde M."/>
            <person name="Galperin M.Y."/>
            <person name="Jogler C."/>
        </authorList>
    </citation>
    <scope>NUCLEOTIDE SEQUENCE [LARGE SCALE GENOMIC DNA]</scope>
    <source>
        <strain evidence="1 2">CA13</strain>
    </source>
</reference>
<dbReference type="EMBL" id="SJPJ01000001">
    <property type="protein sequence ID" value="TWT81249.1"/>
    <property type="molecule type" value="Genomic_DNA"/>
</dbReference>
<dbReference type="Proteomes" id="UP000315010">
    <property type="component" value="Unassembled WGS sequence"/>
</dbReference>
<evidence type="ECO:0000313" key="2">
    <source>
        <dbReference type="Proteomes" id="UP000315010"/>
    </source>
</evidence>
<comment type="caution">
    <text evidence="1">The sequence shown here is derived from an EMBL/GenBank/DDBJ whole genome shotgun (WGS) entry which is preliminary data.</text>
</comment>
<protein>
    <submittedName>
        <fullName evidence="1">Uncharacterized protein</fullName>
    </submittedName>
</protein>
<name>A0A5C5Z1P8_9BACT</name>
<accession>A0A5C5Z1P8</accession>
<dbReference type="AlphaFoldDB" id="A0A5C5Z1P8"/>
<gene>
    <name evidence="1" type="ORF">CA13_27000</name>
</gene>
<sequence length="72" mass="7924">MVLNITLPPGTVIVVYGYRRSNRLHYLIRPTGAVRKIASTSGSQSAEPYAVVLSINDESLEPPNEVEGELRQ</sequence>